<feature type="signal peptide" evidence="2">
    <location>
        <begin position="1"/>
        <end position="28"/>
    </location>
</feature>
<evidence type="ECO:0000256" key="2">
    <source>
        <dbReference type="SAM" id="SignalP"/>
    </source>
</evidence>
<evidence type="ECO:0008006" key="5">
    <source>
        <dbReference type="Google" id="ProtNLM"/>
    </source>
</evidence>
<feature type="chain" id="PRO_5046336522" description="Bacterial spore germination immunoglobulin-like domain-containing protein" evidence="2">
    <location>
        <begin position="29"/>
        <end position="145"/>
    </location>
</feature>
<organism evidence="3 4">
    <name type="scientific">Nocardioides aquiterrae</name>
    <dbReference type="NCBI Taxonomy" id="203799"/>
    <lineage>
        <taxon>Bacteria</taxon>
        <taxon>Bacillati</taxon>
        <taxon>Actinomycetota</taxon>
        <taxon>Actinomycetes</taxon>
        <taxon>Propionibacteriales</taxon>
        <taxon>Nocardioidaceae</taxon>
        <taxon>Nocardioides</taxon>
    </lineage>
</organism>
<keyword evidence="4" id="KW-1185">Reference proteome</keyword>
<comment type="caution">
    <text evidence="3">The sequence shown here is derived from an EMBL/GenBank/DDBJ whole genome shotgun (WGS) entry which is preliminary data.</text>
</comment>
<reference evidence="4" key="1">
    <citation type="journal article" date="2019" name="Int. J. Syst. Evol. Microbiol.">
        <title>The Global Catalogue of Microorganisms (GCM) 10K type strain sequencing project: providing services to taxonomists for standard genome sequencing and annotation.</title>
        <authorList>
            <consortium name="The Broad Institute Genomics Platform"/>
            <consortium name="The Broad Institute Genome Sequencing Center for Infectious Disease"/>
            <person name="Wu L."/>
            <person name="Ma J."/>
        </authorList>
    </citation>
    <scope>NUCLEOTIDE SEQUENCE [LARGE SCALE GENOMIC DNA]</scope>
    <source>
        <strain evidence="4">JCM 11813</strain>
    </source>
</reference>
<dbReference type="RefSeq" id="WP_343907117.1">
    <property type="nucleotide sequence ID" value="NZ_BAAAJE010000006.1"/>
</dbReference>
<evidence type="ECO:0000313" key="4">
    <source>
        <dbReference type="Proteomes" id="UP001499979"/>
    </source>
</evidence>
<name>A0ABP4EVY8_9ACTN</name>
<gene>
    <name evidence="3" type="ORF">GCM10009606_17510</name>
</gene>
<protein>
    <recommendedName>
        <fullName evidence="5">Bacterial spore germination immunoglobulin-like domain-containing protein</fullName>
    </recommendedName>
</protein>
<dbReference type="EMBL" id="BAAAJE010000006">
    <property type="protein sequence ID" value="GAA1138170.1"/>
    <property type="molecule type" value="Genomic_DNA"/>
</dbReference>
<feature type="region of interest" description="Disordered" evidence="1">
    <location>
        <begin position="122"/>
        <end position="145"/>
    </location>
</feature>
<evidence type="ECO:0000256" key="1">
    <source>
        <dbReference type="SAM" id="MobiDB-lite"/>
    </source>
</evidence>
<sequence length="145" mass="15086">MRSTTAPTAILLAAAVFAASSCSGSDSAGDASSDEPKDVTVTVELHDAPPLDALFNLDNVRCTRTVLGQTVDLQVTLRDADGTIVGTSKPPENGGSFSKREGCSWPVSFSVPESEFYEATVTTDSGDRKGTGQLDGTSAEIRVDL</sequence>
<dbReference type="PROSITE" id="PS51257">
    <property type="entry name" value="PROKAR_LIPOPROTEIN"/>
    <property type="match status" value="1"/>
</dbReference>
<dbReference type="Proteomes" id="UP001499979">
    <property type="component" value="Unassembled WGS sequence"/>
</dbReference>
<accession>A0ABP4EVY8</accession>
<proteinExistence type="predicted"/>
<keyword evidence="2" id="KW-0732">Signal</keyword>
<evidence type="ECO:0000313" key="3">
    <source>
        <dbReference type="EMBL" id="GAA1138170.1"/>
    </source>
</evidence>